<dbReference type="PROSITE" id="PS50931">
    <property type="entry name" value="HTH_LYSR"/>
    <property type="match status" value="1"/>
</dbReference>
<keyword evidence="3" id="KW-0238">DNA-binding</keyword>
<dbReference type="GO" id="GO:0003700">
    <property type="term" value="F:DNA-binding transcription factor activity"/>
    <property type="evidence" value="ECO:0007669"/>
    <property type="project" value="InterPro"/>
</dbReference>
<dbReference type="SUPFAM" id="SSF46785">
    <property type="entry name" value="Winged helix' DNA-binding domain"/>
    <property type="match status" value="1"/>
</dbReference>
<dbReference type="InterPro" id="IPR005119">
    <property type="entry name" value="LysR_subst-bd"/>
</dbReference>
<dbReference type="InterPro" id="IPR036388">
    <property type="entry name" value="WH-like_DNA-bd_sf"/>
</dbReference>
<dbReference type="AlphaFoldDB" id="A0A8B2NP15"/>
<name>A0A8B2NP15_9HYPH</name>
<dbReference type="CDD" id="cd08432">
    <property type="entry name" value="PBP2_GcdR_TrpI_HvrB_AmpR_like"/>
    <property type="match status" value="1"/>
</dbReference>
<dbReference type="FunFam" id="1.10.10.10:FF:000001">
    <property type="entry name" value="LysR family transcriptional regulator"/>
    <property type="match status" value="1"/>
</dbReference>
<dbReference type="Pfam" id="PF03466">
    <property type="entry name" value="LysR_substrate"/>
    <property type="match status" value="1"/>
</dbReference>
<dbReference type="GO" id="GO:0006351">
    <property type="term" value="P:DNA-templated transcription"/>
    <property type="evidence" value="ECO:0007669"/>
    <property type="project" value="TreeGrafter"/>
</dbReference>
<dbReference type="InterPro" id="IPR000847">
    <property type="entry name" value="LysR_HTH_N"/>
</dbReference>
<dbReference type="Gene3D" id="3.40.190.10">
    <property type="entry name" value="Periplasmic binding protein-like II"/>
    <property type="match status" value="2"/>
</dbReference>
<dbReference type="Pfam" id="PF00126">
    <property type="entry name" value="HTH_1"/>
    <property type="match status" value="1"/>
</dbReference>
<dbReference type="SUPFAM" id="SSF53850">
    <property type="entry name" value="Periplasmic binding protein-like II"/>
    <property type="match status" value="1"/>
</dbReference>
<evidence type="ECO:0000256" key="1">
    <source>
        <dbReference type="ARBA" id="ARBA00009437"/>
    </source>
</evidence>
<reference evidence="6 7" key="1">
    <citation type="submission" date="2018-05" db="EMBL/GenBank/DDBJ databases">
        <title>Acuticoccus sediminis sp. nov., isolated from deep-sea sediment of Indian Ocean.</title>
        <authorList>
            <person name="Liu X."/>
            <person name="Lai Q."/>
            <person name="Du Y."/>
            <person name="Sun F."/>
            <person name="Zhang X."/>
            <person name="Wang S."/>
            <person name="Shao Z."/>
        </authorList>
    </citation>
    <scope>NUCLEOTIDE SEQUENCE [LARGE SCALE GENOMIC DNA]</scope>
    <source>
        <strain evidence="6 7">PTG4-2</strain>
    </source>
</reference>
<sequence>MCFDGVGAMSRLRRSVPSLGALAAFEAAARLEGFTKAAGELGVTQAAISRQIRALETDLGKPLFVRGNRQVELTAAGRLLAEAVSESFTRMAAAIDEIREGRDVSTLTVSTSLAFSHFWLLPRLPSFRVAHPDVKLSVLSSDYAVDLRLGEADVAIRYGKPPFRDGYSVACLEEIAYPVASPSLVEALPDRVDKELLTTLPLIEAEPRERQWLSWPKWFSLAGIDATPRRGVMTFNHYSDAVYAAITGEGVIVGWHQLLQRPLTDGRLTRIGTTSVKTEEGHHVVVASDKLDHTPVDAFVDWITAGFESCA</sequence>
<evidence type="ECO:0000256" key="4">
    <source>
        <dbReference type="ARBA" id="ARBA00023163"/>
    </source>
</evidence>
<protein>
    <submittedName>
        <fullName evidence="6">LysR family transcriptional regulator</fullName>
    </submittedName>
</protein>
<dbReference type="InterPro" id="IPR036390">
    <property type="entry name" value="WH_DNA-bd_sf"/>
</dbReference>
<organism evidence="6 7">
    <name type="scientific">Acuticoccus sediminis</name>
    <dbReference type="NCBI Taxonomy" id="2184697"/>
    <lineage>
        <taxon>Bacteria</taxon>
        <taxon>Pseudomonadati</taxon>
        <taxon>Pseudomonadota</taxon>
        <taxon>Alphaproteobacteria</taxon>
        <taxon>Hyphomicrobiales</taxon>
        <taxon>Amorphaceae</taxon>
        <taxon>Acuticoccus</taxon>
    </lineage>
</organism>
<evidence type="ECO:0000259" key="5">
    <source>
        <dbReference type="PROSITE" id="PS50931"/>
    </source>
</evidence>
<feature type="domain" description="HTH lysR-type" evidence="5">
    <location>
        <begin position="17"/>
        <end position="74"/>
    </location>
</feature>
<dbReference type="Proteomes" id="UP000249590">
    <property type="component" value="Unassembled WGS sequence"/>
</dbReference>
<dbReference type="PRINTS" id="PR00039">
    <property type="entry name" value="HTHLYSR"/>
</dbReference>
<dbReference type="PANTHER" id="PTHR30537">
    <property type="entry name" value="HTH-TYPE TRANSCRIPTIONAL REGULATOR"/>
    <property type="match status" value="1"/>
</dbReference>
<keyword evidence="4" id="KW-0804">Transcription</keyword>
<keyword evidence="2" id="KW-0805">Transcription regulation</keyword>
<dbReference type="PANTHER" id="PTHR30537:SF26">
    <property type="entry name" value="GLYCINE CLEAVAGE SYSTEM TRANSCRIPTIONAL ACTIVATOR"/>
    <property type="match status" value="1"/>
</dbReference>
<dbReference type="InterPro" id="IPR058163">
    <property type="entry name" value="LysR-type_TF_proteobact-type"/>
</dbReference>
<dbReference type="EMBL" id="QHHQ01000006">
    <property type="protein sequence ID" value="RAH98819.1"/>
    <property type="molecule type" value="Genomic_DNA"/>
</dbReference>
<evidence type="ECO:0000313" key="7">
    <source>
        <dbReference type="Proteomes" id="UP000249590"/>
    </source>
</evidence>
<keyword evidence="7" id="KW-1185">Reference proteome</keyword>
<comment type="caution">
    <text evidence="6">The sequence shown here is derived from an EMBL/GenBank/DDBJ whole genome shotgun (WGS) entry which is preliminary data.</text>
</comment>
<evidence type="ECO:0000256" key="2">
    <source>
        <dbReference type="ARBA" id="ARBA00023015"/>
    </source>
</evidence>
<dbReference type="GO" id="GO:0043565">
    <property type="term" value="F:sequence-specific DNA binding"/>
    <property type="evidence" value="ECO:0007669"/>
    <property type="project" value="TreeGrafter"/>
</dbReference>
<evidence type="ECO:0000256" key="3">
    <source>
        <dbReference type="ARBA" id="ARBA00023125"/>
    </source>
</evidence>
<evidence type="ECO:0000313" key="6">
    <source>
        <dbReference type="EMBL" id="RAH98819.1"/>
    </source>
</evidence>
<gene>
    <name evidence="6" type="ORF">DLJ53_24605</name>
</gene>
<proteinExistence type="inferred from homology"/>
<accession>A0A8B2NP15</accession>
<comment type="similarity">
    <text evidence="1">Belongs to the LysR transcriptional regulatory family.</text>
</comment>
<dbReference type="Gene3D" id="1.10.10.10">
    <property type="entry name" value="Winged helix-like DNA-binding domain superfamily/Winged helix DNA-binding domain"/>
    <property type="match status" value="1"/>
</dbReference>